<keyword evidence="3" id="KW-1185">Reference proteome</keyword>
<dbReference type="GO" id="GO:0016020">
    <property type="term" value="C:membrane"/>
    <property type="evidence" value="ECO:0007669"/>
    <property type="project" value="TreeGrafter"/>
</dbReference>
<dbReference type="PANTHER" id="PTHR43798:SF33">
    <property type="entry name" value="HYDROLASE, PUTATIVE (AFU_ORTHOLOGUE AFUA_2G14860)-RELATED"/>
    <property type="match status" value="1"/>
</dbReference>
<dbReference type="Gene3D" id="3.40.50.1820">
    <property type="entry name" value="alpha/beta hydrolase"/>
    <property type="match status" value="1"/>
</dbReference>
<keyword evidence="2" id="KW-0378">Hydrolase</keyword>
<dbReference type="EMBL" id="CP013235">
    <property type="protein sequence ID" value="AMP09270.1"/>
    <property type="molecule type" value="Genomic_DNA"/>
</dbReference>
<evidence type="ECO:0000313" key="2">
    <source>
        <dbReference type="EMBL" id="AMP09270.1"/>
    </source>
</evidence>
<reference evidence="2 3" key="1">
    <citation type="submission" date="2015-11" db="EMBL/GenBank/DDBJ databases">
        <title>Exploring the genomic traits of fungus-feeding bacterial genus Collimonas.</title>
        <authorList>
            <person name="Song C."/>
            <person name="Schmidt R."/>
            <person name="de Jager V."/>
            <person name="Krzyzanowska D."/>
            <person name="Jongedijk E."/>
            <person name="Cankar K."/>
            <person name="Beekwilder J."/>
            <person name="van Veen A."/>
            <person name="de Boer W."/>
            <person name="van Veen J.A."/>
            <person name="Garbeva P."/>
        </authorList>
    </citation>
    <scope>NUCLEOTIDE SEQUENCE [LARGE SCALE GENOMIC DNA]</scope>
    <source>
        <strain evidence="2 3">Ter282</strain>
    </source>
</reference>
<dbReference type="RefSeq" id="WP_061532844.1">
    <property type="nucleotide sequence ID" value="NZ_CP013233.1"/>
</dbReference>
<dbReference type="InterPro" id="IPR029058">
    <property type="entry name" value="AB_hydrolase_fold"/>
</dbReference>
<accession>A0A127PNK9</accession>
<dbReference type="InterPro" id="IPR050266">
    <property type="entry name" value="AB_hydrolase_sf"/>
</dbReference>
<dbReference type="Pfam" id="PF12697">
    <property type="entry name" value="Abhydrolase_6"/>
    <property type="match status" value="1"/>
</dbReference>
<dbReference type="AlphaFoldDB" id="A0A127PNK9"/>
<dbReference type="PATRIC" id="fig|279058.17.peg.1586"/>
<dbReference type="PANTHER" id="PTHR43798">
    <property type="entry name" value="MONOACYLGLYCEROL LIPASE"/>
    <property type="match status" value="1"/>
</dbReference>
<dbReference type="PRINTS" id="PR00412">
    <property type="entry name" value="EPOXHYDRLASE"/>
</dbReference>
<dbReference type="InterPro" id="IPR000073">
    <property type="entry name" value="AB_hydrolase_1"/>
</dbReference>
<evidence type="ECO:0000313" key="3">
    <source>
        <dbReference type="Proteomes" id="UP000071778"/>
    </source>
</evidence>
<dbReference type="OrthoDB" id="5297561at2"/>
<dbReference type="GO" id="GO:0016787">
    <property type="term" value="F:hydrolase activity"/>
    <property type="evidence" value="ECO:0007669"/>
    <property type="project" value="UniProtKB-KW"/>
</dbReference>
<dbReference type="InterPro" id="IPR000639">
    <property type="entry name" value="Epox_hydrolase-like"/>
</dbReference>
<protein>
    <submittedName>
        <fullName evidence="2">Alpha/beta hydrolase fold family protein</fullName>
    </submittedName>
</protein>
<proteinExistence type="predicted"/>
<evidence type="ECO:0000259" key="1">
    <source>
        <dbReference type="Pfam" id="PF12697"/>
    </source>
</evidence>
<dbReference type="Proteomes" id="UP000071778">
    <property type="component" value="Chromosome"/>
</dbReference>
<organism evidence="2 3">
    <name type="scientific">Collimonas arenae</name>
    <dbReference type="NCBI Taxonomy" id="279058"/>
    <lineage>
        <taxon>Bacteria</taxon>
        <taxon>Pseudomonadati</taxon>
        <taxon>Pseudomonadota</taxon>
        <taxon>Betaproteobacteria</taxon>
        <taxon>Burkholderiales</taxon>
        <taxon>Oxalobacteraceae</taxon>
        <taxon>Collimonas</taxon>
    </lineage>
</organism>
<dbReference type="SUPFAM" id="SSF53474">
    <property type="entry name" value="alpha/beta-Hydrolases"/>
    <property type="match status" value="1"/>
</dbReference>
<dbReference type="PRINTS" id="PR00111">
    <property type="entry name" value="ABHYDROLASE"/>
</dbReference>
<gene>
    <name evidence="2" type="ORF">CAter282_1481</name>
</gene>
<sequence length="295" mass="30705">MLLKTHFRGGDYNTYCYTGGKPFNPALPTAVFLHGGQNDHSVWILQTRYFAHHGFGVLAVDLPGHGRSQGPALASIEDMADWLSALLDAAGVGTAILIGHSMGSLIALESAGRSGAAARIAGIALVGTAYPMKVADALLDAANNDQQTAIDMVNIWSHSTISPKPSAPGPGFYVQGASQRLMQRIAQQSEQKPTVFHTDFAACNAYANGEQSARTVTCPTLFLLGQRDVMTPAKAAAGLIAAIKQAKVVQIAASGHALMAEQPDAVLDQLFQFATAAAISALQSAPSVAPVAVGD</sequence>
<name>A0A127PNK9_9BURK</name>
<feature type="domain" description="AB hydrolase-1" evidence="1">
    <location>
        <begin position="31"/>
        <end position="268"/>
    </location>
</feature>